<gene>
    <name evidence="1" type="ORF">FIBSPDRAFT_1020042</name>
</gene>
<dbReference type="AlphaFoldDB" id="A0A166K1C1"/>
<protein>
    <submittedName>
        <fullName evidence="1">Uncharacterized protein</fullName>
    </submittedName>
</protein>
<dbReference type="SUPFAM" id="SSF50447">
    <property type="entry name" value="Translation proteins"/>
    <property type="match status" value="1"/>
</dbReference>
<evidence type="ECO:0000313" key="2">
    <source>
        <dbReference type="Proteomes" id="UP000076532"/>
    </source>
</evidence>
<dbReference type="Gene3D" id="2.40.30.10">
    <property type="entry name" value="Translation factors"/>
    <property type="match status" value="1"/>
</dbReference>
<proteinExistence type="predicted"/>
<dbReference type="STRING" id="436010.A0A166K1C1"/>
<dbReference type="EMBL" id="KV417547">
    <property type="protein sequence ID" value="KZP21421.1"/>
    <property type="molecule type" value="Genomic_DNA"/>
</dbReference>
<dbReference type="Proteomes" id="UP000076532">
    <property type="component" value="Unassembled WGS sequence"/>
</dbReference>
<keyword evidence="2" id="KW-1185">Reference proteome</keyword>
<dbReference type="InterPro" id="IPR009000">
    <property type="entry name" value="Transl_B-barrel_sf"/>
</dbReference>
<reference evidence="1 2" key="1">
    <citation type="journal article" date="2016" name="Mol. Biol. Evol.">
        <title>Comparative Genomics of Early-Diverging Mushroom-Forming Fungi Provides Insights into the Origins of Lignocellulose Decay Capabilities.</title>
        <authorList>
            <person name="Nagy L.G."/>
            <person name="Riley R."/>
            <person name="Tritt A."/>
            <person name="Adam C."/>
            <person name="Daum C."/>
            <person name="Floudas D."/>
            <person name="Sun H."/>
            <person name="Yadav J.S."/>
            <person name="Pangilinan J."/>
            <person name="Larsson K.H."/>
            <person name="Matsuura K."/>
            <person name="Barry K."/>
            <person name="Labutti K."/>
            <person name="Kuo R."/>
            <person name="Ohm R.A."/>
            <person name="Bhattacharya S.S."/>
            <person name="Shirouzu T."/>
            <person name="Yoshinaga Y."/>
            <person name="Martin F.M."/>
            <person name="Grigoriev I.V."/>
            <person name="Hibbett D.S."/>
        </authorList>
    </citation>
    <scope>NUCLEOTIDE SEQUENCE [LARGE SCALE GENOMIC DNA]</scope>
    <source>
        <strain evidence="1 2">CBS 109695</strain>
    </source>
</reference>
<evidence type="ECO:0000313" key="1">
    <source>
        <dbReference type="EMBL" id="KZP21421.1"/>
    </source>
</evidence>
<name>A0A166K1C1_9AGAM</name>
<sequence>MHEHDTFAVGIRTCNPSGPLALASQMTVRHLPPDCNSDPGGGRFYALARVFSPTARSGPEIHIHDNHYVPGGKDDLFGKYIQRIFLMAGPHTKPVRAPRLEAPSVSSALTSACSRWAPGMQRIRRSLCTVSGVEPDFPFVAKVPTSSPAHRCTLRQFSYIYLAALLSGPDQDQHFQS</sequence>
<accession>A0A166K1C1</accession>
<organism evidence="1 2">
    <name type="scientific">Athelia psychrophila</name>
    <dbReference type="NCBI Taxonomy" id="1759441"/>
    <lineage>
        <taxon>Eukaryota</taxon>
        <taxon>Fungi</taxon>
        <taxon>Dikarya</taxon>
        <taxon>Basidiomycota</taxon>
        <taxon>Agaricomycotina</taxon>
        <taxon>Agaricomycetes</taxon>
        <taxon>Agaricomycetidae</taxon>
        <taxon>Atheliales</taxon>
        <taxon>Atheliaceae</taxon>
        <taxon>Athelia</taxon>
    </lineage>
</organism>